<keyword evidence="11 16" id="KW-0676">Redox-active center</keyword>
<feature type="binding site" evidence="14">
    <location>
        <position position="293"/>
    </location>
    <ligand>
        <name>FAD</name>
        <dbReference type="ChEBI" id="CHEBI:57692"/>
    </ligand>
</feature>
<keyword evidence="8 16" id="KW-0560">Oxidoreductase</keyword>
<dbReference type="PANTHER" id="PTHR22912:SF217">
    <property type="entry name" value="DIHYDROLIPOYL DEHYDROGENASE"/>
    <property type="match status" value="1"/>
</dbReference>
<evidence type="ECO:0000256" key="4">
    <source>
        <dbReference type="ARBA" id="ARBA00016961"/>
    </source>
</evidence>
<dbReference type="SUPFAM" id="SSF55424">
    <property type="entry name" value="FAD/NAD-linked reductases, dimerisation (C-terminal) domain"/>
    <property type="match status" value="1"/>
</dbReference>
<feature type="binding site" evidence="14">
    <location>
        <begin position="299"/>
        <end position="302"/>
    </location>
    <ligand>
        <name>FAD</name>
        <dbReference type="ChEBI" id="CHEBI:57692"/>
    </ligand>
</feature>
<dbReference type="PIRSF" id="PIRSF000350">
    <property type="entry name" value="Mercury_reductase_MerA"/>
    <property type="match status" value="1"/>
</dbReference>
<dbReference type="RefSeq" id="WP_126989377.1">
    <property type="nucleotide sequence ID" value="NZ_JTFC01000008.1"/>
</dbReference>
<evidence type="ECO:0000256" key="1">
    <source>
        <dbReference type="ARBA" id="ARBA00004496"/>
    </source>
</evidence>
<evidence type="ECO:0000256" key="7">
    <source>
        <dbReference type="ARBA" id="ARBA00022827"/>
    </source>
</evidence>
<sequence>MKHYDVVVIGAGPGGYVAAIKAAQQGMQVAVIEKKKIGGTCLNVGCIPSKAYLKHAEWLLTMKEAQAYGIEHTVGPIHFDQLVARKNSVVTSLQGGIHHLFKQNEIAYFEGEATITRDKTVQVGAQRLTADKLLLATGSTPFVPPIKGLENVRYHTTDTFFDMTTLPNKLVIIGGGVIAVELAFAMAPLGVEVSVLEVAPDILGTEDVAVRTLLKKKLQELGCTVHTGITLQQVTATTVHTSVGNVDFDELLVATGRKANLALATQLGLKADRFIEVNAHYETSVAGVYAIGDAIGGYMLAHAASAEGLHAVAHMTGANPEPLQQTLIPRCIYTTPEVASFGLSEEEARANGYDVQVSSMPFSIIGKAIATNDTEGFVKIISEKTYNEILGAVIVGAHATEMIHTIMAVKKAEGCVDELANLTFGHPSLSELTGEVANSLISQAIHG</sequence>
<dbReference type="InterPro" id="IPR036188">
    <property type="entry name" value="FAD/NAD-bd_sf"/>
</dbReference>
<evidence type="ECO:0000256" key="13">
    <source>
        <dbReference type="PIRSR" id="PIRSR000350-2"/>
    </source>
</evidence>
<dbReference type="Gene3D" id="3.50.50.60">
    <property type="entry name" value="FAD/NAD(P)-binding domain"/>
    <property type="match status" value="2"/>
</dbReference>
<dbReference type="GO" id="GO:0005737">
    <property type="term" value="C:cytoplasm"/>
    <property type="evidence" value="ECO:0007669"/>
    <property type="project" value="UniProtKB-SubCell"/>
</dbReference>
<dbReference type="FunFam" id="3.30.390.30:FF:000001">
    <property type="entry name" value="Dihydrolipoyl dehydrogenase"/>
    <property type="match status" value="1"/>
</dbReference>
<dbReference type="EMBL" id="JTFC01000008">
    <property type="protein sequence ID" value="RUS58120.1"/>
    <property type="molecule type" value="Genomic_DNA"/>
</dbReference>
<dbReference type="PRINTS" id="PR00368">
    <property type="entry name" value="FADPNR"/>
</dbReference>
<dbReference type="Proteomes" id="UP000288623">
    <property type="component" value="Unassembled WGS sequence"/>
</dbReference>
<dbReference type="PANTHER" id="PTHR22912">
    <property type="entry name" value="DISULFIDE OXIDOREDUCTASE"/>
    <property type="match status" value="1"/>
</dbReference>
<feature type="binding site" evidence="14">
    <location>
        <position position="256"/>
    </location>
    <ligand>
        <name>NAD(+)</name>
        <dbReference type="ChEBI" id="CHEBI:57540"/>
    </ligand>
</feature>
<evidence type="ECO:0000259" key="18">
    <source>
        <dbReference type="Pfam" id="PF07992"/>
    </source>
</evidence>
<dbReference type="Pfam" id="PF02852">
    <property type="entry name" value="Pyr_redox_dim"/>
    <property type="match status" value="1"/>
</dbReference>
<keyword evidence="14" id="KW-0547">Nucleotide-binding</keyword>
<comment type="subcellular location">
    <subcellularLocation>
        <location evidence="1">Cytoplasm</location>
    </subcellularLocation>
</comment>
<comment type="miscellaneous">
    <text evidence="16">The active site is a redox-active disulfide bond.</text>
</comment>
<evidence type="ECO:0000256" key="5">
    <source>
        <dbReference type="ARBA" id="ARBA00022490"/>
    </source>
</evidence>
<organism evidence="19 20">
    <name type="scientific">Candidatus Kurthia intestinigallinarum</name>
    <dbReference type="NCBI Taxonomy" id="1562256"/>
    <lineage>
        <taxon>Bacteria</taxon>
        <taxon>Bacillati</taxon>
        <taxon>Bacillota</taxon>
        <taxon>Bacilli</taxon>
        <taxon>Bacillales</taxon>
        <taxon>Caryophanaceae</taxon>
        <taxon>Kurthia</taxon>
    </lineage>
</organism>
<dbReference type="SUPFAM" id="SSF51905">
    <property type="entry name" value="FAD/NAD(P)-binding domain"/>
    <property type="match status" value="1"/>
</dbReference>
<dbReference type="OrthoDB" id="9800167at2"/>
<comment type="cofactor">
    <cofactor evidence="14 16">
        <name>FAD</name>
        <dbReference type="ChEBI" id="CHEBI:57692"/>
    </cofactor>
    <text evidence="14 16">Binds 1 FAD per subunit.</text>
</comment>
<evidence type="ECO:0000256" key="16">
    <source>
        <dbReference type="RuleBase" id="RU003692"/>
    </source>
</evidence>
<dbReference type="InterPro" id="IPR001100">
    <property type="entry name" value="Pyr_nuc-diS_OxRdtase"/>
</dbReference>
<feature type="binding site" evidence="14">
    <location>
        <position position="50"/>
    </location>
    <ligand>
        <name>FAD</name>
        <dbReference type="ChEBI" id="CHEBI:57692"/>
    </ligand>
</feature>
<evidence type="ECO:0000256" key="10">
    <source>
        <dbReference type="ARBA" id="ARBA00023157"/>
    </source>
</evidence>
<keyword evidence="7 14" id="KW-0274">FAD</keyword>
<gene>
    <name evidence="19" type="ORF">QI30_02515</name>
</gene>
<reference evidence="19 20" key="1">
    <citation type="submission" date="2014-11" db="EMBL/GenBank/DDBJ databases">
        <title>Genome sequence and analysis of novel Kurthia sp.</title>
        <authorList>
            <person name="Lawson J.N."/>
            <person name="Gonzalez J.E."/>
            <person name="Rinauldi L."/>
            <person name="Xuan Z."/>
            <person name="Firman A."/>
            <person name="Shaddox L."/>
            <person name="Trudeau A."/>
            <person name="Shah S."/>
            <person name="Reiman D."/>
        </authorList>
    </citation>
    <scope>NUCLEOTIDE SEQUENCE [LARGE SCALE GENOMIC DNA]</scope>
    <source>
        <strain evidence="19 20">3B1D</strain>
    </source>
</reference>
<comment type="catalytic activity">
    <reaction evidence="12 16">
        <text>N(6)-[(R)-dihydrolipoyl]-L-lysyl-[protein] + NAD(+) = N(6)-[(R)-lipoyl]-L-lysyl-[protein] + NADH + H(+)</text>
        <dbReference type="Rhea" id="RHEA:15045"/>
        <dbReference type="Rhea" id="RHEA-COMP:10474"/>
        <dbReference type="Rhea" id="RHEA-COMP:10475"/>
        <dbReference type="ChEBI" id="CHEBI:15378"/>
        <dbReference type="ChEBI" id="CHEBI:57540"/>
        <dbReference type="ChEBI" id="CHEBI:57945"/>
        <dbReference type="ChEBI" id="CHEBI:83099"/>
        <dbReference type="ChEBI" id="CHEBI:83100"/>
        <dbReference type="EC" id="1.8.1.4"/>
    </reaction>
</comment>
<dbReference type="InterPro" id="IPR023753">
    <property type="entry name" value="FAD/NAD-binding_dom"/>
</dbReference>
<accession>A0A433RXX0</accession>
<dbReference type="NCBIfam" id="TIGR01350">
    <property type="entry name" value="lipoamide_DH"/>
    <property type="match status" value="1"/>
</dbReference>
<evidence type="ECO:0000256" key="12">
    <source>
        <dbReference type="ARBA" id="ARBA00049187"/>
    </source>
</evidence>
<evidence type="ECO:0000256" key="9">
    <source>
        <dbReference type="ARBA" id="ARBA00023027"/>
    </source>
</evidence>
<evidence type="ECO:0000259" key="17">
    <source>
        <dbReference type="Pfam" id="PF02852"/>
    </source>
</evidence>
<dbReference type="Gene3D" id="3.30.390.30">
    <property type="match status" value="1"/>
</dbReference>
<dbReference type="PROSITE" id="PS00076">
    <property type="entry name" value="PYRIDINE_REDOX_1"/>
    <property type="match status" value="1"/>
</dbReference>
<dbReference type="Pfam" id="PF07992">
    <property type="entry name" value="Pyr_redox_2"/>
    <property type="match status" value="1"/>
</dbReference>
<evidence type="ECO:0000256" key="15">
    <source>
        <dbReference type="PIRSR" id="PIRSR000350-4"/>
    </source>
</evidence>
<evidence type="ECO:0000256" key="11">
    <source>
        <dbReference type="ARBA" id="ARBA00023284"/>
    </source>
</evidence>
<dbReference type="InterPro" id="IPR016156">
    <property type="entry name" value="FAD/NAD-linked_Rdtase_dimer_sf"/>
</dbReference>
<dbReference type="PRINTS" id="PR00411">
    <property type="entry name" value="PNDRDTASEI"/>
</dbReference>
<feature type="disulfide bond" description="Redox-active" evidence="15">
    <location>
        <begin position="41"/>
        <end position="46"/>
    </location>
</feature>
<dbReference type="GO" id="GO:0050660">
    <property type="term" value="F:flavin adenine dinucleotide binding"/>
    <property type="evidence" value="ECO:0007669"/>
    <property type="project" value="InterPro"/>
</dbReference>
<evidence type="ECO:0000313" key="19">
    <source>
        <dbReference type="EMBL" id="RUS58120.1"/>
    </source>
</evidence>
<dbReference type="EC" id="1.8.1.4" evidence="3 16"/>
<dbReference type="InterPro" id="IPR006258">
    <property type="entry name" value="Lipoamide_DH"/>
</dbReference>
<feature type="domain" description="FAD/NAD(P)-binding" evidence="18">
    <location>
        <begin position="4"/>
        <end position="308"/>
    </location>
</feature>
<feature type="active site" description="Proton acceptor" evidence="13">
    <location>
        <position position="426"/>
    </location>
</feature>
<dbReference type="AlphaFoldDB" id="A0A433RXX0"/>
<feature type="binding site" evidence="14">
    <location>
        <position position="197"/>
    </location>
    <ligand>
        <name>NAD(+)</name>
        <dbReference type="ChEBI" id="CHEBI:57540"/>
    </ligand>
</feature>
<proteinExistence type="inferred from homology"/>
<evidence type="ECO:0000256" key="8">
    <source>
        <dbReference type="ARBA" id="ARBA00023002"/>
    </source>
</evidence>
<evidence type="ECO:0000313" key="20">
    <source>
        <dbReference type="Proteomes" id="UP000288623"/>
    </source>
</evidence>
<comment type="similarity">
    <text evidence="2 16">Belongs to the class-I pyridine nucleotide-disulfide oxidoreductase family.</text>
</comment>
<protein>
    <recommendedName>
        <fullName evidence="4 16">Dihydrolipoyl dehydrogenase</fullName>
        <ecNumber evidence="3 16">1.8.1.4</ecNumber>
    </recommendedName>
</protein>
<evidence type="ECO:0000256" key="14">
    <source>
        <dbReference type="PIRSR" id="PIRSR000350-3"/>
    </source>
</evidence>
<evidence type="ECO:0000256" key="3">
    <source>
        <dbReference type="ARBA" id="ARBA00012608"/>
    </source>
</evidence>
<dbReference type="InterPro" id="IPR004099">
    <property type="entry name" value="Pyr_nucl-diS_OxRdtase_dimer"/>
</dbReference>
<keyword evidence="6 16" id="KW-0285">Flavoprotein</keyword>
<evidence type="ECO:0000256" key="6">
    <source>
        <dbReference type="ARBA" id="ARBA00022630"/>
    </source>
</evidence>
<dbReference type="InterPro" id="IPR050151">
    <property type="entry name" value="Class-I_Pyr_Nuc-Dis_Oxidored"/>
</dbReference>
<feature type="binding site" evidence="14">
    <location>
        <begin position="174"/>
        <end position="181"/>
    </location>
    <ligand>
        <name>NAD(+)</name>
        <dbReference type="ChEBI" id="CHEBI:57540"/>
    </ligand>
</feature>
<feature type="domain" description="Pyridine nucleotide-disulphide oxidoreductase dimerisation" evidence="17">
    <location>
        <begin position="328"/>
        <end position="435"/>
    </location>
</feature>
<dbReference type="GO" id="GO:0004148">
    <property type="term" value="F:dihydrolipoyl dehydrogenase (NADH) activity"/>
    <property type="evidence" value="ECO:0007669"/>
    <property type="project" value="UniProtKB-EC"/>
</dbReference>
<evidence type="ECO:0000256" key="2">
    <source>
        <dbReference type="ARBA" id="ARBA00007532"/>
    </source>
</evidence>
<keyword evidence="5" id="KW-0963">Cytoplasm</keyword>
<name>A0A433RXX0_9BACL</name>
<keyword evidence="10" id="KW-1015">Disulfide bond</keyword>
<keyword evidence="9 14" id="KW-0520">NAD</keyword>
<dbReference type="InterPro" id="IPR012999">
    <property type="entry name" value="Pyr_OxRdtase_I_AS"/>
</dbReference>
<feature type="binding site" evidence="14">
    <location>
        <begin position="137"/>
        <end position="139"/>
    </location>
    <ligand>
        <name>FAD</name>
        <dbReference type="ChEBI" id="CHEBI:57692"/>
    </ligand>
</feature>
<keyword evidence="20" id="KW-1185">Reference proteome</keyword>
<dbReference type="GO" id="GO:0006103">
    <property type="term" value="P:2-oxoglutarate metabolic process"/>
    <property type="evidence" value="ECO:0007669"/>
    <property type="project" value="TreeGrafter"/>
</dbReference>
<comment type="caution">
    <text evidence="19">The sequence shown here is derived from an EMBL/GenBank/DDBJ whole genome shotgun (WGS) entry which is preliminary data.</text>
</comment>